<evidence type="ECO:0000313" key="1">
    <source>
        <dbReference type="EMBL" id="XCH41778.1"/>
    </source>
</evidence>
<sequence length="32" mass="3916">MLNKNRFLVEQSVRNIRVVSFASNEYYHERSE</sequence>
<proteinExistence type="predicted"/>
<protein>
    <submittedName>
        <fullName evidence="1">Uncharacterized protein</fullName>
    </submittedName>
</protein>
<gene>
    <name evidence="1" type="ORF">DSCPLJFW_CDS0128</name>
</gene>
<name>A0AAU8GM35_9CAUD</name>
<accession>A0AAU8GM35</accession>
<dbReference type="EMBL" id="PP856729">
    <property type="protein sequence ID" value="XCH41778.1"/>
    <property type="molecule type" value="Genomic_DNA"/>
</dbReference>
<organism evidence="1">
    <name type="scientific">Salmonella phage vB_STmST313_KE31</name>
    <dbReference type="NCBI Taxonomy" id="3161181"/>
    <lineage>
        <taxon>Viruses</taxon>
        <taxon>Duplodnaviria</taxon>
        <taxon>Heunggongvirae</taxon>
        <taxon>Uroviricota</taxon>
        <taxon>Caudoviricetes</taxon>
        <taxon>Pantevenvirales</taxon>
        <taxon>Ackermannviridae</taxon>
        <taxon>Cvivirinae</taxon>
        <taxon>Kuttervirus</taxon>
    </lineage>
</organism>
<reference evidence="1" key="1">
    <citation type="submission" date="2024-05" db="EMBL/GenBank/DDBJ databases">
        <authorList>
            <person name="Mugo M.M."/>
            <person name="Musyoki A.M."/>
            <person name="Makumi A.M."/>
            <person name="Mutai I."/>
            <person name="Drechsel O."/>
            <person name="Kering K.K."/>
            <person name="Muturi P."/>
            <person name="Mbae C.K."/>
            <person name="Kariuki S.M."/>
        </authorList>
    </citation>
    <scope>NUCLEOTIDE SEQUENCE</scope>
</reference>